<reference evidence="2 3" key="1">
    <citation type="submission" date="2019-01" db="EMBL/GenBank/DDBJ databases">
        <title>Lactibacter flavus gen. nov., sp. nov., a novel bacterium of the family Propionibacteriaceae isolated from raw milk and dairy products.</title>
        <authorList>
            <person name="Huptas C."/>
            <person name="Wenning M."/>
            <person name="Breitenwieser F."/>
            <person name="Doll E."/>
            <person name="Von Neubeck M."/>
            <person name="Busse H.-J."/>
            <person name="Scherer S."/>
        </authorList>
    </citation>
    <scope>NUCLEOTIDE SEQUENCE [LARGE SCALE GENOMIC DNA]</scope>
    <source>
        <strain evidence="2 3">KCTC 33808</strain>
    </source>
</reference>
<dbReference type="Proteomes" id="UP000292373">
    <property type="component" value="Unassembled WGS sequence"/>
</dbReference>
<evidence type="ECO:0000313" key="3">
    <source>
        <dbReference type="Proteomes" id="UP000292373"/>
    </source>
</evidence>
<protein>
    <submittedName>
        <fullName evidence="2">Polysaccharide pyruvyl transferase family protein</fullName>
    </submittedName>
</protein>
<dbReference type="OrthoDB" id="9767435at2"/>
<evidence type="ECO:0000259" key="1">
    <source>
        <dbReference type="Pfam" id="PF04230"/>
    </source>
</evidence>
<gene>
    <name evidence="2" type="ORF">ET989_13790</name>
</gene>
<dbReference type="GO" id="GO:0016740">
    <property type="term" value="F:transferase activity"/>
    <property type="evidence" value="ECO:0007669"/>
    <property type="project" value="UniProtKB-KW"/>
</dbReference>
<organism evidence="2 3">
    <name type="scientific">Propioniciclava sinopodophylli</name>
    <dbReference type="NCBI Taxonomy" id="1837344"/>
    <lineage>
        <taxon>Bacteria</taxon>
        <taxon>Bacillati</taxon>
        <taxon>Actinomycetota</taxon>
        <taxon>Actinomycetes</taxon>
        <taxon>Propionibacteriales</taxon>
        <taxon>Propionibacteriaceae</taxon>
        <taxon>Propioniciclava</taxon>
    </lineage>
</organism>
<dbReference type="EMBL" id="SDMQ01000019">
    <property type="protein sequence ID" value="TBT82656.1"/>
    <property type="molecule type" value="Genomic_DNA"/>
</dbReference>
<comment type="caution">
    <text evidence="2">The sequence shown here is derived from an EMBL/GenBank/DDBJ whole genome shotgun (WGS) entry which is preliminary data.</text>
</comment>
<evidence type="ECO:0000313" key="2">
    <source>
        <dbReference type="EMBL" id="TBT82656.1"/>
    </source>
</evidence>
<accession>A0A4V2JS64</accession>
<name>A0A4V2JS64_9ACTN</name>
<feature type="domain" description="Polysaccharide pyruvyl transferase" evidence="1">
    <location>
        <begin position="70"/>
        <end position="311"/>
    </location>
</feature>
<sequence length="374" mass="42231">MAKSVIGVTGCLTRMPLSFPMEYPENAGNMIHARAPLEMFPWAVSSESHSSTWGDSGSFRGWVADQATHVIITLANFLRVNDQDGAPYAAFQRQLESLDAELVIFGLGAQAPDGTQLVDATMPPEAVALMKYLGARCRVVGVRGEFTKQVFARFAGVENTFITGCPSLFSRPEAIAQAYENWKSHKPGLFAYAGTVYHRDNETKMLVDAIHRSQFLIEPVNRFNHRLYLDSFASPSAPEVPWYLTPSVKSGELSQERIVNYMGKFYRLFRDAEPWYQFNAEHVSFTYGTRFHVNMASMLSGVPAMWITHDSRTAEMAEFLHLPHMHLDQATQMTPEEIRHAYDPTEFFDNIHSKFDNFSSFLSIFDLPPIGLDF</sequence>
<proteinExistence type="predicted"/>
<dbReference type="AlphaFoldDB" id="A0A4V2JS64"/>
<keyword evidence="2" id="KW-0808">Transferase</keyword>
<dbReference type="InterPro" id="IPR007345">
    <property type="entry name" value="Polysacch_pyruvyl_Trfase"/>
</dbReference>
<keyword evidence="3" id="KW-1185">Reference proteome</keyword>
<dbReference type="Pfam" id="PF04230">
    <property type="entry name" value="PS_pyruv_trans"/>
    <property type="match status" value="1"/>
</dbReference>